<feature type="domain" description="Granulins" evidence="5">
    <location>
        <begin position="1118"/>
        <end position="1131"/>
    </location>
</feature>
<evidence type="ECO:0000259" key="5">
    <source>
        <dbReference type="PROSITE" id="PS00799"/>
    </source>
</evidence>
<feature type="domain" description="Granulins" evidence="5">
    <location>
        <begin position="916"/>
        <end position="929"/>
    </location>
</feature>
<feature type="domain" description="Granulins" evidence="5">
    <location>
        <begin position="358"/>
        <end position="371"/>
    </location>
</feature>
<feature type="domain" description="Granulins" evidence="5">
    <location>
        <begin position="447"/>
        <end position="460"/>
    </location>
</feature>
<feature type="domain" description="Granulins" evidence="5">
    <location>
        <begin position="762"/>
        <end position="775"/>
    </location>
</feature>
<organism evidence="6 7">
    <name type="scientific">Elysia crispata</name>
    <name type="common">lettuce slug</name>
    <dbReference type="NCBI Taxonomy" id="231223"/>
    <lineage>
        <taxon>Eukaryota</taxon>
        <taxon>Metazoa</taxon>
        <taxon>Spiralia</taxon>
        <taxon>Lophotrochozoa</taxon>
        <taxon>Mollusca</taxon>
        <taxon>Gastropoda</taxon>
        <taxon>Heterobranchia</taxon>
        <taxon>Euthyneura</taxon>
        <taxon>Panpulmonata</taxon>
        <taxon>Sacoglossa</taxon>
        <taxon>Placobranchoidea</taxon>
        <taxon>Plakobranchidae</taxon>
        <taxon>Elysia</taxon>
    </lineage>
</organism>
<dbReference type="GO" id="GO:0005576">
    <property type="term" value="C:extracellular region"/>
    <property type="evidence" value="ECO:0007669"/>
    <property type="project" value="UniProtKB-SubCell"/>
</dbReference>
<feature type="domain" description="Granulins" evidence="5">
    <location>
        <begin position="1667"/>
        <end position="1680"/>
    </location>
</feature>
<gene>
    <name evidence="6" type="ORF">RRG08_060554</name>
</gene>
<feature type="domain" description="Granulins" evidence="5">
    <location>
        <begin position="1590"/>
        <end position="1603"/>
    </location>
</feature>
<dbReference type="EMBL" id="JAWDGP010001539">
    <property type="protein sequence ID" value="KAK3790504.1"/>
    <property type="molecule type" value="Genomic_DNA"/>
</dbReference>
<feature type="domain" description="Granulins" evidence="5">
    <location>
        <begin position="608"/>
        <end position="621"/>
    </location>
</feature>
<feature type="domain" description="Granulins" evidence="5">
    <location>
        <begin position="268"/>
        <end position="281"/>
    </location>
</feature>
<dbReference type="InterPro" id="IPR037277">
    <property type="entry name" value="Granulin_sf"/>
</dbReference>
<name>A0AAE1AMK8_9GAST</name>
<dbReference type="InterPro" id="IPR039036">
    <property type="entry name" value="Granulin_fam"/>
</dbReference>
<comment type="similarity">
    <text evidence="2">Belongs to the granulin family.</text>
</comment>
<dbReference type="PANTHER" id="PTHR12274:SF3">
    <property type="entry name" value="PROGRANULIN"/>
    <property type="match status" value="1"/>
</dbReference>
<dbReference type="Pfam" id="PF00396">
    <property type="entry name" value="Granulin"/>
    <property type="match status" value="19"/>
</dbReference>
<feature type="domain" description="Granulins" evidence="5">
    <location>
        <begin position="839"/>
        <end position="852"/>
    </location>
</feature>
<sequence length="1809" mass="190809">MKASHLSRHKLVRLRWVTCTPNHVIRTQKHGQLQSTDSGFPDTKTSLGFGPEKQVHRLNVTKHLRTKFPPVFKSLEQKYSFDKMKIRICITILALVGASSAMNVNRMDIQEEDTSHQKKNVLFFEPQEDQPNLGNATSCKNPKYFCSDNRPCCEKGNGTVPTCCPYPQGVCCPDGIHCCPRQSFCDMVHGRCFRKPSTNGIIGEVFDLALASQANFIVHNLEKPNLSNGTSCKDPKYICSGGRPCCEKPNGQNGTAPSCCPYPQGVCCPDGIHCCPRQSFCDMLHKRCYHKSKLYGLSEEIFDMAVASQEWLKSQVLKKVVEDSLTCPDGTKCPNGQTCCKDNTGAYACCPLPEATCCDDHVHCCPKGHTCDIEKGKCNQGNSSTSLAVKKPSIFAAAEFPTPESYVSENDGIPCPGGEVACPNQYTCCKILSGGYGCCPLPRAVCCADHVHCCPNGYRCDITAGTCSKGDDVIAWVSKQDTIPKQAVIPKKSISKQEPICPDNITCLDGETCCPGEQNSYACCPLPDAVCCSDKLRCCPSGYTCDVAHGKCNMGNFALTWFSKRPAKSLPVVNEVCPDKSTCPSGNTCCKDQQGGYACCPVPQAVCCSDRLHCCPAGYTCDVAAGRCNKGTEFLAIFTKQPSTPALVGSNPVCPDGSSCPSGNTCCKNQQGSYSCCPLPSAVCCSDRLHCCPAGYTCDVAAGRCNKGNEFLAIFTKQPSTPALVGSNTVCPDGSSCPSGNTCCENQQGSYGCCPLPSAVCCSDKLHCCPAGYTCDVSAGRCNKGNDFLAIFTMQPSTPAPVGSNPVCPDGSSCPSGNTCCENQQGTYSCCPLPSAVCCSDRLHCCPTGYTCDVAAGRCNKGTEFLAIFTKQPSTPALVGSNPVCPDGSSCPNGNTCCKNQQGSYSCCPLPSAVCCSDGLHCCPAGYTCDVAAGRCNKGNEFLAIFTKQPSTPALVGSNTVCPDGSSCPSGNTCCENQQGSYGCCPLPSAVCCSDKLHCCPAGYTCDVSAGRCNKGNDFLAIFTKQPSTPAPVVSNTVCPDGSSCPNGNTCCENQQGTYSCCPLPSAVCCSDKLHCCPAGYTCDVSAGSCNKGNEFLAIFTKQPSTPAPVVSNTAVCCSDKLHCCPAGYTCDVSSGRCNKGNEFIAIYSKQPSTPALVGINAVCPDGSSCPSGNTCCKNQQGTYSCCPLPSAVCCSDRLHCCPAGYTCDVSAGRCNKGNDFLAIFTKQPSTPAPVVSNTVCPDGSSCPNGNTCCENQQGTYSCCPLPSEAILYVLMGRPALVEILVVKISKAPIVVVLYQALFAALTDSTAVPPAILVMFLLAGVTKATNLLPFFQSSQLPLHLYEAILSVLMGRPAQVEILVVKISKAAMVVVLYQVCSKGNEFIAIHSKQPSTPALVGSNTVCPDGSSCPSGNTCCENQQGSYGCCPLPSAVCCSDRLHCCPAGYTCDVSAGRCNKGNEFIAIFSKQPATPAPVGSNPVCPDGSSCPSGNTCCENQQGSYGCCPLPSAVCCSDKLHCCPAGYTCDVSSGSCSKGNEFIAIYSKQPSTPALVGSNTVCPDRSSCPSGNTCCENQQGSYSCCPLSSAVCCSDKLHCCPEGYTCDVSAGRCNKGNEFMKLFTKQPSTPASAGNEVVCPDLSTCPSRESCCENQLGGYGCCPLPMAICCPDKVHCCPHGWECDNGRCIGLNAKLTITWFSKSPAKKSSLMQNIICPDHSTCSNGSTCCEVGQGKYGCCPTPNAVCCADKVHYCPQNTASTSHNWSLRVQPVQSNQQKDPVSFHFLNNLYCKVSEESACFIPMLALFQISRG</sequence>
<evidence type="ECO:0000256" key="4">
    <source>
        <dbReference type="ARBA" id="ARBA00023157"/>
    </source>
</evidence>
<dbReference type="SUPFAM" id="SSF57277">
    <property type="entry name" value="Granulin repeat"/>
    <property type="match status" value="16"/>
</dbReference>
<feature type="domain" description="Granulins" evidence="5">
    <location>
        <begin position="1070"/>
        <end position="1083"/>
    </location>
</feature>
<evidence type="ECO:0000256" key="1">
    <source>
        <dbReference type="ARBA" id="ARBA00004613"/>
    </source>
</evidence>
<reference evidence="6" key="1">
    <citation type="journal article" date="2023" name="G3 (Bethesda)">
        <title>A reference genome for the long-term kleptoplast-retaining sea slug Elysia crispata morphotype clarki.</title>
        <authorList>
            <person name="Eastman K.E."/>
            <person name="Pendleton A.L."/>
            <person name="Shaikh M.A."/>
            <person name="Suttiyut T."/>
            <person name="Ogas R."/>
            <person name="Tomko P."/>
            <person name="Gavelis G."/>
            <person name="Widhalm J.R."/>
            <person name="Wisecaver J.H."/>
        </authorList>
    </citation>
    <scope>NUCLEOTIDE SEQUENCE</scope>
    <source>
        <strain evidence="6">ECLA1</strain>
    </source>
</reference>
<dbReference type="InterPro" id="IPR000118">
    <property type="entry name" value="Granulin"/>
</dbReference>
<dbReference type="PANTHER" id="PTHR12274">
    <property type="entry name" value="GRANULIN"/>
    <property type="match status" value="1"/>
</dbReference>
<evidence type="ECO:0000256" key="2">
    <source>
        <dbReference type="ARBA" id="ARBA00010093"/>
    </source>
</evidence>
<dbReference type="SMART" id="SM00277">
    <property type="entry name" value="GRAN"/>
    <property type="match status" value="19"/>
</dbReference>
<keyword evidence="3" id="KW-0964">Secreted</keyword>
<dbReference type="Gene3D" id="2.10.25.160">
    <property type="entry name" value="Granulin"/>
    <property type="match status" value="20"/>
</dbReference>
<feature type="domain" description="Granulins" evidence="5">
    <location>
        <begin position="172"/>
        <end position="185"/>
    </location>
</feature>
<dbReference type="Proteomes" id="UP001283361">
    <property type="component" value="Unassembled WGS sequence"/>
</dbReference>
<evidence type="ECO:0000313" key="7">
    <source>
        <dbReference type="Proteomes" id="UP001283361"/>
    </source>
</evidence>
<feature type="domain" description="Granulins" evidence="5">
    <location>
        <begin position="685"/>
        <end position="698"/>
    </location>
</feature>
<feature type="domain" description="Granulins" evidence="5">
    <location>
        <begin position="1195"/>
        <end position="1208"/>
    </location>
</feature>
<evidence type="ECO:0000256" key="3">
    <source>
        <dbReference type="ARBA" id="ARBA00022525"/>
    </source>
</evidence>
<keyword evidence="4" id="KW-1015">Disulfide bond</keyword>
<dbReference type="PROSITE" id="PS00799">
    <property type="entry name" value="GRANULINS"/>
    <property type="match status" value="17"/>
</dbReference>
<protein>
    <recommendedName>
        <fullName evidence="5">Granulins domain-containing protein</fullName>
    </recommendedName>
</protein>
<accession>A0AAE1AMK8</accession>
<proteinExistence type="inferred from homology"/>
<comment type="subcellular location">
    <subcellularLocation>
        <location evidence="1">Secreted</location>
    </subcellularLocation>
</comment>
<feature type="domain" description="Granulins" evidence="5">
    <location>
        <begin position="993"/>
        <end position="1006"/>
    </location>
</feature>
<feature type="domain" description="Granulins" evidence="5">
    <location>
        <begin position="1436"/>
        <end position="1449"/>
    </location>
</feature>
<evidence type="ECO:0000313" key="6">
    <source>
        <dbReference type="EMBL" id="KAK3790504.1"/>
    </source>
</evidence>
<feature type="domain" description="Granulins" evidence="5">
    <location>
        <begin position="1513"/>
        <end position="1526"/>
    </location>
</feature>
<keyword evidence="7" id="KW-1185">Reference proteome</keyword>
<comment type="caution">
    <text evidence="6">The sequence shown here is derived from an EMBL/GenBank/DDBJ whole genome shotgun (WGS) entry which is preliminary data.</text>
</comment>